<dbReference type="RefSeq" id="WP_184213489.1">
    <property type="nucleotide sequence ID" value="NZ_JACHIP010000001.1"/>
</dbReference>
<dbReference type="PANTHER" id="PTHR35532:SF5">
    <property type="entry name" value="CARBOHYDRATE-BINDING DOMAIN-CONTAINING PROTEIN"/>
    <property type="match status" value="1"/>
</dbReference>
<dbReference type="CDD" id="cd09620">
    <property type="entry name" value="CBM9_like_3"/>
    <property type="match status" value="1"/>
</dbReference>
<dbReference type="SUPFAM" id="SSF49344">
    <property type="entry name" value="CBD9-like"/>
    <property type="match status" value="1"/>
</dbReference>
<dbReference type="AlphaFoldDB" id="A0A7W7ZAF0"/>
<sequence length="251" mass="28492">MHATLTTILILATALQSQAPIAPVLDPPKTYPCHRTEHPPRIDGKLDDPAWLQAPWTTDFVDIEGPAKPLPRLRTRAKILYDATNLYIAAELEEPDVKATLTRHDSVIFHDNDFELFLKPPLANPGYFEFEINALNTSWDLFLNKPYREGGLPDNSWAIPGLQSAVNVQGTLNQSTDTDHGWTIELAIPWQSFTTRLPTPDPTSGSDWRINFSRVEWTTGKPREDNWVWTPQGIINMHVPERWGYLHLLPS</sequence>
<dbReference type="PANTHER" id="PTHR35532">
    <property type="entry name" value="SIMILAR TO POLYHYDROXYALKANOATE DEPOLYMERASE"/>
    <property type="match status" value="1"/>
</dbReference>
<dbReference type="InterPro" id="IPR010502">
    <property type="entry name" value="Carb-bd_dom_fam9"/>
</dbReference>
<feature type="domain" description="Carbohydrate-binding" evidence="1">
    <location>
        <begin position="42"/>
        <end position="248"/>
    </location>
</feature>
<dbReference type="EMBL" id="JACHIP010000001">
    <property type="protein sequence ID" value="MBB5055736.1"/>
    <property type="molecule type" value="Genomic_DNA"/>
</dbReference>
<dbReference type="GO" id="GO:0030246">
    <property type="term" value="F:carbohydrate binding"/>
    <property type="evidence" value="ECO:0007669"/>
    <property type="project" value="InterPro"/>
</dbReference>
<dbReference type="GO" id="GO:0004553">
    <property type="term" value="F:hydrolase activity, hydrolyzing O-glycosyl compounds"/>
    <property type="evidence" value="ECO:0007669"/>
    <property type="project" value="InterPro"/>
</dbReference>
<dbReference type="Proteomes" id="UP000540989">
    <property type="component" value="Unassembled WGS sequence"/>
</dbReference>
<keyword evidence="3" id="KW-1185">Reference proteome</keyword>
<gene>
    <name evidence="2" type="ORF">HDF16_000405</name>
</gene>
<dbReference type="Gene3D" id="2.60.40.1190">
    <property type="match status" value="1"/>
</dbReference>
<organism evidence="2 3">
    <name type="scientific">Granulicella aggregans</name>
    <dbReference type="NCBI Taxonomy" id="474949"/>
    <lineage>
        <taxon>Bacteria</taxon>
        <taxon>Pseudomonadati</taxon>
        <taxon>Acidobacteriota</taxon>
        <taxon>Terriglobia</taxon>
        <taxon>Terriglobales</taxon>
        <taxon>Acidobacteriaceae</taxon>
        <taxon>Granulicella</taxon>
    </lineage>
</organism>
<evidence type="ECO:0000313" key="3">
    <source>
        <dbReference type="Proteomes" id="UP000540989"/>
    </source>
</evidence>
<reference evidence="2 3" key="1">
    <citation type="submission" date="2020-08" db="EMBL/GenBank/DDBJ databases">
        <title>Genomic Encyclopedia of Type Strains, Phase IV (KMG-V): Genome sequencing to study the core and pangenomes of soil and plant-associated prokaryotes.</title>
        <authorList>
            <person name="Whitman W."/>
        </authorList>
    </citation>
    <scope>NUCLEOTIDE SEQUENCE [LARGE SCALE GENOMIC DNA]</scope>
    <source>
        <strain evidence="2 3">M8UP14</strain>
    </source>
</reference>
<accession>A0A7W7ZAF0</accession>
<comment type="caution">
    <text evidence="2">The sequence shown here is derived from an EMBL/GenBank/DDBJ whole genome shotgun (WGS) entry which is preliminary data.</text>
</comment>
<dbReference type="GO" id="GO:0016052">
    <property type="term" value="P:carbohydrate catabolic process"/>
    <property type="evidence" value="ECO:0007669"/>
    <property type="project" value="InterPro"/>
</dbReference>
<name>A0A7W7ZAF0_9BACT</name>
<evidence type="ECO:0000313" key="2">
    <source>
        <dbReference type="EMBL" id="MBB5055736.1"/>
    </source>
</evidence>
<evidence type="ECO:0000259" key="1">
    <source>
        <dbReference type="Pfam" id="PF06452"/>
    </source>
</evidence>
<proteinExistence type="predicted"/>
<protein>
    <recommendedName>
        <fullName evidence="1">Carbohydrate-binding domain-containing protein</fullName>
    </recommendedName>
</protein>
<dbReference type="Pfam" id="PF06452">
    <property type="entry name" value="CBM9_1"/>
    <property type="match status" value="1"/>
</dbReference>